<protein>
    <submittedName>
        <fullName evidence="4">Glycosyltransferases group 1</fullName>
    </submittedName>
</protein>
<feature type="domain" description="Glycosyl transferase family 1" evidence="3">
    <location>
        <begin position="710"/>
        <end position="876"/>
    </location>
</feature>
<evidence type="ECO:0000313" key="4">
    <source>
        <dbReference type="EMBL" id="ARF09605.1"/>
    </source>
</evidence>
<keyword evidence="1 4" id="KW-0808">Transferase</keyword>
<feature type="coiled-coil region" evidence="2">
    <location>
        <begin position="32"/>
        <end position="59"/>
    </location>
</feature>
<dbReference type="SUPFAM" id="SSF53756">
    <property type="entry name" value="UDP-Glycosyltransferase/glycogen phosphorylase"/>
    <property type="match status" value="1"/>
</dbReference>
<reference evidence="4" key="1">
    <citation type="journal article" date="2017" name="Science">
        <title>Giant viruses with an expanded complement of translation system components.</title>
        <authorList>
            <person name="Schulz F."/>
            <person name="Yutin N."/>
            <person name="Ivanova N.N."/>
            <person name="Ortega D.R."/>
            <person name="Lee T.K."/>
            <person name="Vierheilig J."/>
            <person name="Daims H."/>
            <person name="Horn M."/>
            <person name="Wagner M."/>
            <person name="Jensen G.J."/>
            <person name="Kyrpides N.C."/>
            <person name="Koonin E.V."/>
            <person name="Woyke T."/>
        </authorList>
    </citation>
    <scope>NUCLEOTIDE SEQUENCE</scope>
    <source>
        <strain evidence="4">ILV1</strain>
    </source>
</reference>
<organism evidence="4">
    <name type="scientific">Indivirus ILV1</name>
    <dbReference type="NCBI Taxonomy" id="1977633"/>
    <lineage>
        <taxon>Viruses</taxon>
        <taxon>Varidnaviria</taxon>
        <taxon>Bamfordvirae</taxon>
        <taxon>Nucleocytoviricota</taxon>
        <taxon>Megaviricetes</taxon>
        <taxon>Imitervirales</taxon>
        <taxon>Mimiviridae</taxon>
        <taxon>Klosneuvirinae</taxon>
        <taxon>Indivirus</taxon>
    </lineage>
</organism>
<gene>
    <name evidence="4" type="ORF">Indivirus_1_228</name>
</gene>
<accession>A0A1V0SD18</accession>
<sequence length="890" mass="104365">MQKKTQARLIQESKFKPKRIILNGIPYNVDSLDKLEKIKDDLRAKKEYADELADEQKNQKVLITKTRMGSTDQRITKVITDMTAMPDRNKKRVVQPTIVKEPEKQKFVLKSNLARILVKPSEKIISDDHYSISSSFQKDSEKKEEQCKLNVCNPETSSTLKVKSHPRKEIKKLNKNQIIEEDTNPTCENNEPEKKFLIVTHERKPIPKDGLISQEESYTLRFGNDSNQEKQQETKQEEINEENIEKKSKINVVSNSNKIKKILTKRVNEPKNVEIKNTENKNEMNKIEDTFINLALNTAINEKRSPVKKDDSTINEIKEVPDYETNVKGFYNEQYPVVRSEWYMVDIKSRGNNEGLIKILDDTKMQLIPSIKINNDMFIHRKYDNKINEYRIYVKTLENSVKADIYIIGLDIINVKFQQTSSNIVQKNIDLWKMRKLYDLEFINYYLSNLKFDCSEKFIEKFNADYKLFKNENLLNDFINGFKIDLTSIPHDEEYYENGKVNVLYLMNSSIEYEENGYTIRSQNILKNFDDKYHAIGVLKYGYPYDMNSGYYKNKPEETFIYDGIKYFKLLNDTDNYNSNNIIDYLKKYIVSVIKLAVKTNAKIIYGVSDYLNGLVAMYSSKFLNIKSVYEVRGFEGDIIMSMKPELKGSNIIKMMTDQEQKIIKNVDLIITNNQILGDKILEIINDKEKLKIIGDFVDTEKFKPDENKRKELREKYNITNEIVIGYIGSISNCQGIEYILECLKLLLGENKLVKFALIGSGSHEDYINNYIEELELGNHVINIGEIDYNIINEYYNMMDIMIYPKKNYEWCKYTCSYKTIEAMSMGKAIIMSNFMKQDCVISIEQENRNDLFEKIKMMIADPEKIKNYGDKARQWILENKKNSKIELFE</sequence>
<evidence type="ECO:0000256" key="1">
    <source>
        <dbReference type="ARBA" id="ARBA00022679"/>
    </source>
</evidence>
<proteinExistence type="predicted"/>
<dbReference type="GO" id="GO:0016757">
    <property type="term" value="F:glycosyltransferase activity"/>
    <property type="evidence" value="ECO:0007669"/>
    <property type="project" value="InterPro"/>
</dbReference>
<evidence type="ECO:0000256" key="2">
    <source>
        <dbReference type="SAM" id="Coils"/>
    </source>
</evidence>
<keyword evidence="2" id="KW-0175">Coiled coil</keyword>
<dbReference type="PANTHER" id="PTHR46401:SF2">
    <property type="entry name" value="GLYCOSYLTRANSFERASE WBBK-RELATED"/>
    <property type="match status" value="1"/>
</dbReference>
<dbReference type="InterPro" id="IPR001296">
    <property type="entry name" value="Glyco_trans_1"/>
</dbReference>
<dbReference type="EMBL" id="KY684085">
    <property type="protein sequence ID" value="ARF09605.1"/>
    <property type="molecule type" value="Genomic_DNA"/>
</dbReference>
<dbReference type="PANTHER" id="PTHR46401">
    <property type="entry name" value="GLYCOSYLTRANSFERASE WBBK-RELATED"/>
    <property type="match status" value="1"/>
</dbReference>
<name>A0A1V0SD18_9VIRU</name>
<dbReference type="Pfam" id="PF00534">
    <property type="entry name" value="Glycos_transf_1"/>
    <property type="match status" value="1"/>
</dbReference>
<evidence type="ECO:0000259" key="3">
    <source>
        <dbReference type="Pfam" id="PF00534"/>
    </source>
</evidence>
<dbReference type="Gene3D" id="3.40.50.2000">
    <property type="entry name" value="Glycogen Phosphorylase B"/>
    <property type="match status" value="2"/>
</dbReference>